<keyword evidence="6" id="KW-0966">Cell projection</keyword>
<keyword evidence="6" id="KW-0282">Flagellum</keyword>
<keyword evidence="7" id="KW-1185">Reference proteome</keyword>
<dbReference type="Proteomes" id="UP001330434">
    <property type="component" value="Chromosome"/>
</dbReference>
<dbReference type="Pfam" id="PF07559">
    <property type="entry name" value="FlgE_D2"/>
    <property type="match status" value="1"/>
</dbReference>
<evidence type="ECO:0000256" key="2">
    <source>
        <dbReference type="ARBA" id="ARBA00009677"/>
    </source>
</evidence>
<dbReference type="EMBL" id="CP133270">
    <property type="protein sequence ID" value="WVX67137.1"/>
    <property type="molecule type" value="Genomic_DNA"/>
</dbReference>
<dbReference type="Gene3D" id="2.60.98.20">
    <property type="entry name" value="Flagellar hook protein FlgE"/>
    <property type="match status" value="1"/>
</dbReference>
<evidence type="ECO:0000313" key="6">
    <source>
        <dbReference type="EMBL" id="WVX67137.1"/>
    </source>
</evidence>
<comment type="similarity">
    <text evidence="2 4">Belongs to the flagella basal body rod proteins family.</text>
</comment>
<keyword evidence="6" id="KW-0969">Cilium</keyword>
<dbReference type="PANTHER" id="PTHR30435">
    <property type="entry name" value="FLAGELLAR PROTEIN"/>
    <property type="match status" value="1"/>
</dbReference>
<comment type="subcellular location">
    <subcellularLocation>
        <location evidence="1 4">Bacterial flagellum basal body</location>
    </subcellularLocation>
</comment>
<organism evidence="6 7">
    <name type="scientific">Candidatus Bealeia paramacronuclearis</name>
    <dbReference type="NCBI Taxonomy" id="1921001"/>
    <lineage>
        <taxon>Bacteria</taxon>
        <taxon>Pseudomonadati</taxon>
        <taxon>Pseudomonadota</taxon>
        <taxon>Alphaproteobacteria</taxon>
        <taxon>Holosporales</taxon>
        <taxon>Holosporaceae</taxon>
        <taxon>Candidatus Bealeia</taxon>
    </lineage>
</organism>
<evidence type="ECO:0000256" key="3">
    <source>
        <dbReference type="ARBA" id="ARBA00023143"/>
    </source>
</evidence>
<evidence type="ECO:0000256" key="1">
    <source>
        <dbReference type="ARBA" id="ARBA00004117"/>
    </source>
</evidence>
<gene>
    <name evidence="6" type="ORF">Bealeia1_01334</name>
</gene>
<dbReference type="InterPro" id="IPR037925">
    <property type="entry name" value="FlgE/F/G-like"/>
</dbReference>
<protein>
    <submittedName>
        <fullName evidence="6">Flagellar hook protein FlgE</fullName>
    </submittedName>
</protein>
<reference evidence="6 7" key="1">
    <citation type="journal article" date="2024" name="Environ. Microbiol.">
        <title>Novel evolutionary insights on the interactions of the Holosporales (Alphaproteobacteria) with eukaryotic hosts from comparative genomics.</title>
        <authorList>
            <person name="Giovannini M."/>
            <person name="Petroni G."/>
            <person name="Castelli M."/>
        </authorList>
    </citation>
    <scope>NUCLEOTIDE SEQUENCE [LARGE SCALE GENOMIC DNA]</scope>
    <source>
        <strain evidence="6 7">US_Bl 15I1</strain>
    </source>
</reference>
<proteinExistence type="inferred from homology"/>
<name>A0ABZ2C3W3_9PROT</name>
<accession>A0ABZ2C3W3</accession>
<sequence length="439" mass="45752">MTKQSSIQGINANQNVMGASAGNLATQNADNVFGMNLLQTESVTGATGNSGVKTTQMMDTSQGTINSTGNNLDFTIQDGGAWVAVKYNGAIAYVPSVRGTINNLGEYVTQIGNNEYPVLGWPTLANGDIDTTKVQNKYDLSQLSPIQADKVATTASATTKADYILNLPANAPIATGNAAIDQAAGSVQKTPTSVIDSQGNQHTVSLVWTKTAANQWTVTSTCPDAQAINLGTNANPIANAGNAYSVVVNFNANGLVTGYTYNGVVNGPSMPNMYIQWTPTTTVPADSGITIGMGPVNTPGGLTQYGNSYAANKPNTDGVPYGNFNNVSIDNQGYIIAEFTNGAQIYVGKIPFAKFNNNQLTRGGGVFTANIQSGSPILVEAQTNGIGAVEFGTIQGSNIDQAQQLMSLVTAQLGVQMNSEALRMQFDADKALLSVARSS</sequence>
<dbReference type="InterPro" id="IPR037058">
    <property type="entry name" value="Falgellar_hook_FlgE_sf"/>
</dbReference>
<dbReference type="NCBIfam" id="TIGR03506">
    <property type="entry name" value="FlgEFG_subfam"/>
    <property type="match status" value="1"/>
</dbReference>
<keyword evidence="3 4" id="KW-0975">Bacterial flagellum</keyword>
<dbReference type="InterPro" id="IPR020013">
    <property type="entry name" value="Flagellar_FlgE/F/G"/>
</dbReference>
<evidence type="ECO:0000259" key="5">
    <source>
        <dbReference type="Pfam" id="PF07559"/>
    </source>
</evidence>
<dbReference type="PANTHER" id="PTHR30435:SF19">
    <property type="entry name" value="FLAGELLAR BASAL-BODY ROD PROTEIN FLGG"/>
    <property type="match status" value="1"/>
</dbReference>
<dbReference type="InterPro" id="IPR011491">
    <property type="entry name" value="FlgE_D2"/>
</dbReference>
<dbReference type="SUPFAM" id="SSF117143">
    <property type="entry name" value="Flagellar hook protein flgE"/>
    <property type="match status" value="1"/>
</dbReference>
<dbReference type="RefSeq" id="WP_331255921.1">
    <property type="nucleotide sequence ID" value="NZ_CP133270.1"/>
</dbReference>
<evidence type="ECO:0000256" key="4">
    <source>
        <dbReference type="RuleBase" id="RU362116"/>
    </source>
</evidence>
<evidence type="ECO:0000313" key="7">
    <source>
        <dbReference type="Proteomes" id="UP001330434"/>
    </source>
</evidence>
<feature type="domain" description="Flagellar hook protein FlgE D2" evidence="5">
    <location>
        <begin position="166"/>
        <end position="318"/>
    </location>
</feature>